<evidence type="ECO:0000256" key="2">
    <source>
        <dbReference type="ARBA" id="ARBA00008991"/>
    </source>
</evidence>
<feature type="transmembrane region" description="Helical" evidence="13">
    <location>
        <begin position="259"/>
        <end position="282"/>
    </location>
</feature>
<feature type="compositionally biased region" description="Basic and acidic residues" evidence="12">
    <location>
        <begin position="491"/>
        <end position="503"/>
    </location>
</feature>
<keyword evidence="11" id="KW-0175">Coiled coil</keyword>
<feature type="transmembrane region" description="Helical" evidence="13">
    <location>
        <begin position="224"/>
        <end position="247"/>
    </location>
</feature>
<dbReference type="PANTHER" id="PTHR10519">
    <property type="entry name" value="GABA-B RECEPTOR"/>
    <property type="match status" value="1"/>
</dbReference>
<dbReference type="RefSeq" id="XP_021548234.1">
    <property type="nucleotide sequence ID" value="XM_021692559.1"/>
</dbReference>
<feature type="transmembrane region" description="Helical" evidence="13">
    <location>
        <begin position="47"/>
        <end position="73"/>
    </location>
</feature>
<evidence type="ECO:0000256" key="1">
    <source>
        <dbReference type="ARBA" id="ARBA00004651"/>
    </source>
</evidence>
<dbReference type="GeneID" id="110582520"/>
<organism evidence="15 16">
    <name type="scientific">Neomonachus schauinslandi</name>
    <name type="common">Hawaiian monk seal</name>
    <name type="synonym">Monachus schauinslandi</name>
    <dbReference type="NCBI Taxonomy" id="29088"/>
    <lineage>
        <taxon>Eukaryota</taxon>
        <taxon>Metazoa</taxon>
        <taxon>Chordata</taxon>
        <taxon>Craniata</taxon>
        <taxon>Vertebrata</taxon>
        <taxon>Euteleostomi</taxon>
        <taxon>Mammalia</taxon>
        <taxon>Eutheria</taxon>
        <taxon>Laurasiatheria</taxon>
        <taxon>Carnivora</taxon>
        <taxon>Caniformia</taxon>
        <taxon>Pinnipedia</taxon>
        <taxon>Phocidae</taxon>
        <taxon>Monachinae</taxon>
        <taxon>Monachini</taxon>
        <taxon>Neomonachus</taxon>
    </lineage>
</organism>
<feature type="transmembrane region" description="Helical" evidence="13">
    <location>
        <begin position="288"/>
        <end position="310"/>
    </location>
</feature>
<feature type="coiled-coil region" evidence="11">
    <location>
        <begin position="356"/>
        <end position="390"/>
    </location>
</feature>
<keyword evidence="6" id="KW-0297">G-protein coupled receptor</keyword>
<dbReference type="PANTHER" id="PTHR10519:SF20">
    <property type="entry name" value="G-PROTEIN COUPLED RECEPTOR 156-RELATED"/>
    <property type="match status" value="1"/>
</dbReference>
<dbReference type="Pfam" id="PF00003">
    <property type="entry name" value="7tm_3"/>
    <property type="match status" value="1"/>
</dbReference>
<keyword evidence="10" id="KW-0807">Transducer</keyword>
<dbReference type="InterPro" id="IPR017978">
    <property type="entry name" value="GPCR_3_C"/>
</dbReference>
<feature type="transmembrane region" description="Helical" evidence="13">
    <location>
        <begin position="85"/>
        <end position="105"/>
    </location>
</feature>
<sequence>MEPEINCSELCDGIPGQELGRSPLHDLCRTITSSHYSGKTVSSLSPVLLGVVWTFLSCGLLLIVFFLGFTVRCRNNRIVKMSSPNLNIVTLLGSCLTYSSVYLFGIQDRDALEGRSMETLIQIRLSMLCIGTSLVFGPILGKSWRLYKVFTQRVPDKRVIIKDLQLLGLVAALVIADVILLVTWVLTDPIQCLQILGVSMTVTGRDVSCSLTSSHFCASRYSDVWIALVLVCKGLLLLYGAYLAGLTDHVSSPPVNQSLTIMVGVNLVVVAAGLLFVVTRYLHSWPNLVFGLTSGGIFVCTTTINCFIFVPQLKQWKAFEEENQTIRRMAKYFSTPSKSFQTQYGEEQNCHAGGERNSMDRLLTEKNAMIERLQEQVNNAKEKLVRLMSAECTFDPPEWAVPPASSHSKNTLVAASAHSLVAQGPSECLSGSQNDTSVVAQDSQSTSVPSSSVQSLEQAVKDTSSSPGQKEKMSNLKDISDHLNLGCSQKPRPEQSRGAERQDQVPMNPHQILIPGGEGPIPQRQGQLENSEEPQKRLSRVNSVIREKLQEVLQDLGLGPETPLPSSLSYPQQPWKSSAAHSFQKIPLSNELGFSPYMVRRRQAALQARSHFPGSIPSYVGHRANKTVSGAHSERLNVHNRDSDCLDPQTADSRVPNPSSRKTSLLPNPQGKPGTVEGSKQSQTEPQGARGSHVAFPHQPSGSDQAPCPTAPHLSRASPDILEQRQLLPLGFPRCPSMSPPCNYLDTESSSSDEFFCRCHRPYCEICFQSSSDSSDSGSSDSDPDPAVGLASWEKLWARSKPIVNFKDDLKPTLV</sequence>
<reference evidence="16" key="1">
    <citation type="submission" date="2025-08" db="UniProtKB">
        <authorList>
            <consortium name="RefSeq"/>
        </authorList>
    </citation>
    <scope>IDENTIFICATION</scope>
    <source>
        <tissue evidence="16">Blood</tissue>
    </source>
</reference>
<keyword evidence="15" id="KW-1185">Reference proteome</keyword>
<dbReference type="GO" id="GO:0007214">
    <property type="term" value="P:gamma-aminobutyric acid signaling pathway"/>
    <property type="evidence" value="ECO:0007669"/>
    <property type="project" value="TreeGrafter"/>
</dbReference>
<evidence type="ECO:0000313" key="15">
    <source>
        <dbReference type="Proteomes" id="UP000248481"/>
    </source>
</evidence>
<evidence type="ECO:0000256" key="13">
    <source>
        <dbReference type="SAM" id="Phobius"/>
    </source>
</evidence>
<feature type="region of interest" description="Disordered" evidence="12">
    <location>
        <begin position="426"/>
        <end position="537"/>
    </location>
</feature>
<keyword evidence="5 13" id="KW-1133">Transmembrane helix</keyword>
<dbReference type="Proteomes" id="UP000248481">
    <property type="component" value="Chromosome 1"/>
</dbReference>
<evidence type="ECO:0000256" key="4">
    <source>
        <dbReference type="ARBA" id="ARBA00022692"/>
    </source>
</evidence>
<feature type="compositionally biased region" description="Polar residues" evidence="12">
    <location>
        <begin position="429"/>
        <end position="442"/>
    </location>
</feature>
<keyword evidence="3" id="KW-1003">Cell membrane</keyword>
<feature type="compositionally biased region" description="Low complexity" evidence="12">
    <location>
        <begin position="443"/>
        <end position="455"/>
    </location>
</feature>
<dbReference type="CDD" id="cd15292">
    <property type="entry name" value="7tmC_GPR156"/>
    <property type="match status" value="1"/>
</dbReference>
<dbReference type="CTD" id="165829"/>
<evidence type="ECO:0000256" key="5">
    <source>
        <dbReference type="ARBA" id="ARBA00022989"/>
    </source>
</evidence>
<dbReference type="STRING" id="29088.A0A2Y9HFW3"/>
<gene>
    <name evidence="16" type="primary">GPR156</name>
</gene>
<dbReference type="PRINTS" id="PR01176">
    <property type="entry name" value="GABABRECEPTR"/>
</dbReference>
<keyword evidence="7 13" id="KW-0472">Membrane</keyword>
<feature type="compositionally biased region" description="Basic and acidic residues" evidence="12">
    <location>
        <begin position="469"/>
        <end position="481"/>
    </location>
</feature>
<keyword evidence="4 13" id="KW-0812">Transmembrane</keyword>
<dbReference type="PROSITE" id="PS50259">
    <property type="entry name" value="G_PROTEIN_RECEP_F3_4"/>
    <property type="match status" value="1"/>
</dbReference>
<evidence type="ECO:0000256" key="7">
    <source>
        <dbReference type="ARBA" id="ARBA00023136"/>
    </source>
</evidence>
<dbReference type="InterPro" id="IPR041946">
    <property type="entry name" value="GPR156_7TM"/>
</dbReference>
<feature type="compositionally biased region" description="Polar residues" evidence="12">
    <location>
        <begin position="650"/>
        <end position="667"/>
    </location>
</feature>
<name>A0A2Y9HFW3_NEOSC</name>
<evidence type="ECO:0000256" key="11">
    <source>
        <dbReference type="SAM" id="Coils"/>
    </source>
</evidence>
<evidence type="ECO:0000256" key="12">
    <source>
        <dbReference type="SAM" id="MobiDB-lite"/>
    </source>
</evidence>
<evidence type="ECO:0000256" key="9">
    <source>
        <dbReference type="ARBA" id="ARBA00023180"/>
    </source>
</evidence>
<feature type="region of interest" description="Disordered" evidence="12">
    <location>
        <begin position="631"/>
        <end position="715"/>
    </location>
</feature>
<evidence type="ECO:0000256" key="3">
    <source>
        <dbReference type="ARBA" id="ARBA00022475"/>
    </source>
</evidence>
<dbReference type="InParanoid" id="A0A2Y9HFW3"/>
<dbReference type="GO" id="GO:0004965">
    <property type="term" value="F:G protein-coupled GABA receptor activity"/>
    <property type="evidence" value="ECO:0007669"/>
    <property type="project" value="InterPro"/>
</dbReference>
<keyword evidence="9" id="KW-0325">Glycoprotein</keyword>
<keyword evidence="8 16" id="KW-0675">Receptor</keyword>
<comment type="similarity">
    <text evidence="2">Belongs to the G-protein coupled receptor 3 family. GABA-B receptor subfamily.</text>
</comment>
<evidence type="ECO:0000259" key="14">
    <source>
        <dbReference type="PROSITE" id="PS50259"/>
    </source>
</evidence>
<protein>
    <submittedName>
        <fullName evidence="16">Probable G-protein coupled receptor 156 isoform X1</fullName>
    </submittedName>
</protein>
<dbReference type="AlphaFoldDB" id="A0A2Y9HFW3"/>
<accession>A0A2Y9HFW3</accession>
<evidence type="ECO:0000313" key="16">
    <source>
        <dbReference type="RefSeq" id="XP_021548234.1"/>
    </source>
</evidence>
<evidence type="ECO:0000256" key="10">
    <source>
        <dbReference type="ARBA" id="ARBA00023224"/>
    </source>
</evidence>
<dbReference type="GO" id="GO:0038039">
    <property type="term" value="C:G protein-coupled receptor heterodimeric complex"/>
    <property type="evidence" value="ECO:0007669"/>
    <property type="project" value="TreeGrafter"/>
</dbReference>
<feature type="compositionally biased region" description="Basic and acidic residues" evidence="12">
    <location>
        <begin position="632"/>
        <end position="644"/>
    </location>
</feature>
<comment type="subcellular location">
    <subcellularLocation>
        <location evidence="1">Cell membrane</location>
        <topology evidence="1">Multi-pass membrane protein</topology>
    </subcellularLocation>
</comment>
<feature type="transmembrane region" description="Helical" evidence="13">
    <location>
        <begin position="125"/>
        <end position="144"/>
    </location>
</feature>
<feature type="transmembrane region" description="Helical" evidence="13">
    <location>
        <begin position="164"/>
        <end position="186"/>
    </location>
</feature>
<proteinExistence type="inferred from homology"/>
<dbReference type="InterPro" id="IPR002455">
    <property type="entry name" value="GPCR3_GABA-B"/>
</dbReference>
<evidence type="ECO:0000256" key="8">
    <source>
        <dbReference type="ARBA" id="ARBA00023170"/>
    </source>
</evidence>
<feature type="domain" description="G-protein coupled receptors family 3 profile" evidence="14">
    <location>
        <begin position="58"/>
        <end position="313"/>
    </location>
</feature>
<dbReference type="KEGG" id="nsu:110582520"/>
<evidence type="ECO:0000256" key="6">
    <source>
        <dbReference type="ARBA" id="ARBA00023040"/>
    </source>
</evidence>